<evidence type="ECO:0008006" key="4">
    <source>
        <dbReference type="Google" id="ProtNLM"/>
    </source>
</evidence>
<dbReference type="PANTHER" id="PTHR40078:SF1">
    <property type="entry name" value="INTEGRAL MEMBRANE PROTEIN"/>
    <property type="match status" value="1"/>
</dbReference>
<dbReference type="RefSeq" id="WP_206820526.1">
    <property type="nucleotide sequence ID" value="NZ_CP063379.1"/>
</dbReference>
<dbReference type="EMBL" id="JAEMWU010000001">
    <property type="protein sequence ID" value="MBN8206121.1"/>
    <property type="molecule type" value="Genomic_DNA"/>
</dbReference>
<feature type="transmembrane region" description="Helical" evidence="1">
    <location>
        <begin position="51"/>
        <end position="71"/>
    </location>
</feature>
<dbReference type="Proteomes" id="UP000664385">
    <property type="component" value="Unassembled WGS sequence"/>
</dbReference>
<reference evidence="2" key="1">
    <citation type="submission" date="2020-12" db="EMBL/GenBank/DDBJ databases">
        <title>PHA producing bacteria isolated from mangrove.</title>
        <authorList>
            <person name="Zheng W."/>
            <person name="Yu S."/>
            <person name="Huang Y."/>
        </authorList>
    </citation>
    <scope>NUCLEOTIDE SEQUENCE</scope>
    <source>
        <strain evidence="2">GN8-5</strain>
    </source>
</reference>
<name>A0A939IV59_9MICO</name>
<comment type="caution">
    <text evidence="2">The sequence shown here is derived from an EMBL/GenBank/DDBJ whole genome shotgun (WGS) entry which is preliminary data.</text>
</comment>
<organism evidence="2 3">
    <name type="scientific">Microbacterium esteraromaticum</name>
    <dbReference type="NCBI Taxonomy" id="57043"/>
    <lineage>
        <taxon>Bacteria</taxon>
        <taxon>Bacillati</taxon>
        <taxon>Actinomycetota</taxon>
        <taxon>Actinomycetes</taxon>
        <taxon>Micrococcales</taxon>
        <taxon>Microbacteriaceae</taxon>
        <taxon>Microbacterium</taxon>
    </lineage>
</organism>
<keyword evidence="1" id="KW-0472">Membrane</keyword>
<gene>
    <name evidence="2" type="ORF">JF543_09120</name>
</gene>
<accession>A0A939IV59</accession>
<evidence type="ECO:0000256" key="1">
    <source>
        <dbReference type="SAM" id="Phobius"/>
    </source>
</evidence>
<dbReference type="Pfam" id="PF19700">
    <property type="entry name" value="DUF6198"/>
    <property type="match status" value="1"/>
</dbReference>
<feature type="transmembrane region" description="Helical" evidence="1">
    <location>
        <begin position="175"/>
        <end position="196"/>
    </location>
</feature>
<evidence type="ECO:0000313" key="3">
    <source>
        <dbReference type="Proteomes" id="UP000664385"/>
    </source>
</evidence>
<proteinExistence type="predicted"/>
<sequence length="220" mass="23247">MSRFTGRRMPRRLTQLFIGVFLYGIGIAFMVEGAVGAAPWDVLSQGISLHVPLSFGMVTILVSAVVLLLWIPIGQKPGFGTIVNALGVGPAADVGFLLIPAPEALWLRVLFFAIGLLVLSAATGLYIGAHFGPGPRDGLMTGLHARWGLPIWVVRTALEVTVVLIGWVLGGNVGVGTVAFALLVGPLCQFFLRVFAVRLDGGEPPRRDTEARTGPVPVSG</sequence>
<keyword evidence="1" id="KW-1133">Transmembrane helix</keyword>
<protein>
    <recommendedName>
        <fullName evidence="4">Membrane protein YczE</fullName>
    </recommendedName>
</protein>
<feature type="transmembrane region" description="Helical" evidence="1">
    <location>
        <begin position="78"/>
        <end position="99"/>
    </location>
</feature>
<dbReference type="InterPro" id="IPR038750">
    <property type="entry name" value="YczE/YyaS-like"/>
</dbReference>
<dbReference type="AlphaFoldDB" id="A0A939IV59"/>
<dbReference type="PANTHER" id="PTHR40078">
    <property type="entry name" value="INTEGRAL MEMBRANE PROTEIN-RELATED"/>
    <property type="match status" value="1"/>
</dbReference>
<feature type="transmembrane region" description="Helical" evidence="1">
    <location>
        <begin position="105"/>
        <end position="128"/>
    </location>
</feature>
<keyword evidence="1" id="KW-0812">Transmembrane</keyword>
<evidence type="ECO:0000313" key="2">
    <source>
        <dbReference type="EMBL" id="MBN8206121.1"/>
    </source>
</evidence>
<feature type="transmembrane region" description="Helical" evidence="1">
    <location>
        <begin position="149"/>
        <end position="169"/>
    </location>
</feature>
<feature type="transmembrane region" description="Helical" evidence="1">
    <location>
        <begin position="12"/>
        <end position="31"/>
    </location>
</feature>